<dbReference type="SMART" id="SM00530">
    <property type="entry name" value="HTH_XRE"/>
    <property type="match status" value="1"/>
</dbReference>
<comment type="caution">
    <text evidence="2">The sequence shown here is derived from an EMBL/GenBank/DDBJ whole genome shotgun (WGS) entry which is preliminary data.</text>
</comment>
<organism evidence="2 3">
    <name type="scientific">Luteibacter anthropi</name>
    <dbReference type="NCBI Taxonomy" id="564369"/>
    <lineage>
        <taxon>Bacteria</taxon>
        <taxon>Pseudomonadati</taxon>
        <taxon>Pseudomonadota</taxon>
        <taxon>Gammaproteobacteria</taxon>
        <taxon>Lysobacterales</taxon>
        <taxon>Rhodanobacteraceae</taxon>
        <taxon>Luteibacter</taxon>
    </lineage>
</organism>
<name>A0A7X5ZII7_9GAMM</name>
<evidence type="ECO:0000313" key="2">
    <source>
        <dbReference type="EMBL" id="NII06948.1"/>
    </source>
</evidence>
<feature type="domain" description="HTH cro/C1-type" evidence="1">
    <location>
        <begin position="23"/>
        <end position="77"/>
    </location>
</feature>
<accession>A0A7X5ZII7</accession>
<dbReference type="Gene3D" id="1.10.260.40">
    <property type="entry name" value="lambda repressor-like DNA-binding domains"/>
    <property type="match status" value="1"/>
</dbReference>
<evidence type="ECO:0000313" key="3">
    <source>
        <dbReference type="Proteomes" id="UP000490980"/>
    </source>
</evidence>
<evidence type="ECO:0000259" key="1">
    <source>
        <dbReference type="PROSITE" id="PS50943"/>
    </source>
</evidence>
<dbReference type="RefSeq" id="WP_166948373.1">
    <property type="nucleotide sequence ID" value="NZ_JAARLZ010000005.1"/>
</dbReference>
<dbReference type="PROSITE" id="PS50943">
    <property type="entry name" value="HTH_CROC1"/>
    <property type="match status" value="1"/>
</dbReference>
<keyword evidence="3" id="KW-1185">Reference proteome</keyword>
<reference evidence="2 3" key="1">
    <citation type="submission" date="2020-03" db="EMBL/GenBank/DDBJ databases">
        <authorList>
            <person name="Lai Q."/>
        </authorList>
    </citation>
    <scope>NUCLEOTIDE SEQUENCE [LARGE SCALE GENOMIC DNA]</scope>
    <source>
        <strain evidence="2 3">CCUG 25036</strain>
    </source>
</reference>
<protein>
    <submittedName>
        <fullName evidence="2">Helix-turn-helix transcriptional regulator</fullName>
    </submittedName>
</protein>
<dbReference type="Proteomes" id="UP000490980">
    <property type="component" value="Unassembled WGS sequence"/>
</dbReference>
<dbReference type="GO" id="GO:0003677">
    <property type="term" value="F:DNA binding"/>
    <property type="evidence" value="ECO:0007669"/>
    <property type="project" value="InterPro"/>
</dbReference>
<dbReference type="Pfam" id="PF01381">
    <property type="entry name" value="HTH_3"/>
    <property type="match status" value="1"/>
</dbReference>
<sequence length="95" mass="10991">MPKRQTGTASIHSEEYKAFCGFLAETRVAQGITQVELARRLGVSQPYISHVEKGDVRVDPIQLIRWLEQCEVDPSEWLVQLYARVQRIKPGRRLR</sequence>
<dbReference type="CDD" id="cd00093">
    <property type="entry name" value="HTH_XRE"/>
    <property type="match status" value="1"/>
</dbReference>
<gene>
    <name evidence="2" type="ORF">HBF25_11165</name>
</gene>
<dbReference type="SUPFAM" id="SSF47413">
    <property type="entry name" value="lambda repressor-like DNA-binding domains"/>
    <property type="match status" value="1"/>
</dbReference>
<dbReference type="AlphaFoldDB" id="A0A7X5ZII7"/>
<dbReference type="InterPro" id="IPR001387">
    <property type="entry name" value="Cro/C1-type_HTH"/>
</dbReference>
<proteinExistence type="predicted"/>
<dbReference type="InterPro" id="IPR010982">
    <property type="entry name" value="Lambda_DNA-bd_dom_sf"/>
</dbReference>
<dbReference type="EMBL" id="JAARLZ010000005">
    <property type="protein sequence ID" value="NII06948.1"/>
    <property type="molecule type" value="Genomic_DNA"/>
</dbReference>